<name>A0A8J5QNR1_9ASCO</name>
<feature type="compositionally biased region" description="Low complexity" evidence="4">
    <location>
        <begin position="490"/>
        <end position="499"/>
    </location>
</feature>
<evidence type="ECO:0000313" key="7">
    <source>
        <dbReference type="Proteomes" id="UP000694255"/>
    </source>
</evidence>
<dbReference type="EMBL" id="JAGSYN010000123">
    <property type="protein sequence ID" value="KAG7663683.1"/>
    <property type="molecule type" value="Genomic_DNA"/>
</dbReference>
<dbReference type="AlphaFoldDB" id="A0A8J5QNR1"/>
<dbReference type="GO" id="GO:0030447">
    <property type="term" value="P:filamentous growth"/>
    <property type="evidence" value="ECO:0007669"/>
    <property type="project" value="UniProtKB-ARBA"/>
</dbReference>
<dbReference type="GO" id="GO:0010506">
    <property type="term" value="P:regulation of autophagy"/>
    <property type="evidence" value="ECO:0007669"/>
    <property type="project" value="InterPro"/>
</dbReference>
<dbReference type="Pfam" id="PF00069">
    <property type="entry name" value="Pkinase"/>
    <property type="match status" value="1"/>
</dbReference>
<dbReference type="PROSITE" id="PS00107">
    <property type="entry name" value="PROTEIN_KINASE_ATP"/>
    <property type="match status" value="1"/>
</dbReference>
<evidence type="ECO:0000256" key="1">
    <source>
        <dbReference type="ARBA" id="ARBA00022741"/>
    </source>
</evidence>
<evidence type="ECO:0000256" key="3">
    <source>
        <dbReference type="PROSITE-ProRule" id="PRU10141"/>
    </source>
</evidence>
<dbReference type="SMART" id="SM00220">
    <property type="entry name" value="S_TKc"/>
    <property type="match status" value="1"/>
</dbReference>
<dbReference type="InterPro" id="IPR008271">
    <property type="entry name" value="Ser/Thr_kinase_AS"/>
</dbReference>
<evidence type="ECO:0000313" key="6">
    <source>
        <dbReference type="EMBL" id="KAG7663683.1"/>
    </source>
</evidence>
<feature type="compositionally biased region" description="Polar residues" evidence="4">
    <location>
        <begin position="500"/>
        <end position="526"/>
    </location>
</feature>
<gene>
    <name evidence="6" type="ORF">J8A68_002799</name>
</gene>
<dbReference type="PANTHER" id="PTHR24348">
    <property type="entry name" value="SERINE/THREONINE-PROTEIN KINASE UNC-51-RELATED"/>
    <property type="match status" value="1"/>
</dbReference>
<dbReference type="GO" id="GO:0005524">
    <property type="term" value="F:ATP binding"/>
    <property type="evidence" value="ECO:0007669"/>
    <property type="project" value="UniProtKB-UniRule"/>
</dbReference>
<evidence type="ECO:0000256" key="4">
    <source>
        <dbReference type="SAM" id="MobiDB-lite"/>
    </source>
</evidence>
<dbReference type="CDD" id="cd14008">
    <property type="entry name" value="STKc_LKB1_CaMKK"/>
    <property type="match status" value="1"/>
</dbReference>
<evidence type="ECO:0000256" key="2">
    <source>
        <dbReference type="ARBA" id="ARBA00022840"/>
    </source>
</evidence>
<dbReference type="GO" id="GO:0005737">
    <property type="term" value="C:cytoplasm"/>
    <property type="evidence" value="ECO:0007669"/>
    <property type="project" value="TreeGrafter"/>
</dbReference>
<feature type="compositionally biased region" description="Basic and acidic residues" evidence="4">
    <location>
        <begin position="734"/>
        <end position="744"/>
    </location>
</feature>
<proteinExistence type="predicted"/>
<feature type="compositionally biased region" description="Low complexity" evidence="4">
    <location>
        <begin position="682"/>
        <end position="693"/>
    </location>
</feature>
<feature type="binding site" evidence="3">
    <location>
        <position position="59"/>
    </location>
    <ligand>
        <name>ATP</name>
        <dbReference type="ChEBI" id="CHEBI:30616"/>
    </ligand>
</feature>
<dbReference type="InterPro" id="IPR000719">
    <property type="entry name" value="Prot_kinase_dom"/>
</dbReference>
<dbReference type="InterPro" id="IPR045269">
    <property type="entry name" value="Atg1-like"/>
</dbReference>
<dbReference type="PANTHER" id="PTHR24348:SF72">
    <property type="entry name" value="SERINE_THREONINE PROTEIN KINASE"/>
    <property type="match status" value="1"/>
</dbReference>
<organism evidence="6 7">
    <name type="scientific">[Candida] subhashii</name>
    <dbReference type="NCBI Taxonomy" id="561895"/>
    <lineage>
        <taxon>Eukaryota</taxon>
        <taxon>Fungi</taxon>
        <taxon>Dikarya</taxon>
        <taxon>Ascomycota</taxon>
        <taxon>Saccharomycotina</taxon>
        <taxon>Pichiomycetes</taxon>
        <taxon>Debaryomycetaceae</taxon>
        <taxon>Spathaspora</taxon>
    </lineage>
</organism>
<dbReference type="RefSeq" id="XP_049263915.1">
    <property type="nucleotide sequence ID" value="XM_049406588.1"/>
</dbReference>
<keyword evidence="1 3" id="KW-0547">Nucleotide-binding</keyword>
<keyword evidence="2 3" id="KW-0067">ATP-binding</keyword>
<feature type="domain" description="Protein kinase" evidence="5">
    <location>
        <begin position="25"/>
        <end position="331"/>
    </location>
</feature>
<feature type="region of interest" description="Disordered" evidence="4">
    <location>
        <begin position="486"/>
        <end position="526"/>
    </location>
</feature>
<feature type="region of interest" description="Disordered" evidence="4">
    <location>
        <begin position="538"/>
        <end position="572"/>
    </location>
</feature>
<dbReference type="PROSITE" id="PS00108">
    <property type="entry name" value="PROTEIN_KINASE_ST"/>
    <property type="match status" value="1"/>
</dbReference>
<evidence type="ECO:0000259" key="5">
    <source>
        <dbReference type="PROSITE" id="PS50011"/>
    </source>
</evidence>
<feature type="region of interest" description="Disordered" evidence="4">
    <location>
        <begin position="589"/>
        <end position="632"/>
    </location>
</feature>
<feature type="region of interest" description="Disordered" evidence="4">
    <location>
        <begin position="682"/>
        <end position="744"/>
    </location>
</feature>
<dbReference type="GeneID" id="73469600"/>
<accession>A0A8J5QNR1</accession>
<comment type="caution">
    <text evidence="6">The sequence shown here is derived from an EMBL/GenBank/DDBJ whole genome shotgun (WGS) entry which is preliminary data.</text>
</comment>
<dbReference type="PROSITE" id="PS50011">
    <property type="entry name" value="PROTEIN_KINASE_DOM"/>
    <property type="match status" value="1"/>
</dbReference>
<reference evidence="6 7" key="1">
    <citation type="journal article" date="2021" name="DNA Res.">
        <title>Genome analysis of Candida subhashii reveals its hybrid nature and dual mitochondrial genome conformations.</title>
        <authorList>
            <person name="Mixao V."/>
            <person name="Hegedusova E."/>
            <person name="Saus E."/>
            <person name="Pryszcz L.P."/>
            <person name="Cillingova A."/>
            <person name="Nosek J."/>
            <person name="Gabaldon T."/>
        </authorList>
    </citation>
    <scope>NUCLEOTIDE SEQUENCE [LARGE SCALE GENOMIC DNA]</scope>
    <source>
        <strain evidence="6 7">CBS 10753</strain>
    </source>
</reference>
<dbReference type="Proteomes" id="UP000694255">
    <property type="component" value="Unassembled WGS sequence"/>
</dbReference>
<feature type="compositionally biased region" description="Acidic residues" evidence="4">
    <location>
        <begin position="697"/>
        <end position="713"/>
    </location>
</feature>
<dbReference type="GO" id="GO:0004674">
    <property type="term" value="F:protein serine/threonine kinase activity"/>
    <property type="evidence" value="ECO:0007669"/>
    <property type="project" value="InterPro"/>
</dbReference>
<sequence length="744" mass="84600">MGLDTDKLIISLDPKTNRKIINGKYRIIKKIGQGQYGKVLLGECVDKQICPPVQYVAIKTINRIEKARLITKTYQSSIIKIKREIQIMKECNHPNVVKLYQVIDDTKFDKILLILEYCKFGEIDWKHYNHYYEKYTKHEYRKPLTLNKILRDVINGLEYLHDYKKIIHRDLKPSNLLIDETNTIKISDFGVSLILENETQDLKELAKTMGTPAFYAPELCQFVNNRYSMITNANHAANKVKIDFKIDIWSLGVTMYSLMFNDLPFNGGNEFEMCKNIVQEQLKFPKIKHSKKVTTGDIEELGLFKDLIKKMLIKDPKDRIDLQSIKLHQFTTFDYNEAETRKFLNFNSQIFKDANTKKELNSTNNDPSFKSRLKKLFMGKTTSLPSIPIIKEKTSPISGGVRNTASDQALDHIRLKELEHVDDLLDSYLDDSSSLGSDLEDEDEHVEVFDTTNILGELKDIISNKKVKSRPEPLELKSSTFIFDNENNNKKNISRSSSEVSSPQTPTTDNVTTIGAASTPTSSVPNIQVFSPAKRYFSKNKETETTTKNHTKKKPTIVSLSSPQNPKKNNDNNVKNKYIALAEPPPIFALTSKQPLPPQQQQPVPLSPSHSRKSSNESRDEQLLGSPISSRKNSISSQVFGYGLSRITSSSSSLNLNAYLTDDEGGSSSGLMKHHSTLSTKYSLRSYRNSNNSKESEESEEDDEYDTDEDNNDETLVFADDSHGSGGNGGNNYRDMRDFLNRLE</sequence>
<dbReference type="InterPro" id="IPR017441">
    <property type="entry name" value="Protein_kinase_ATP_BS"/>
</dbReference>
<keyword evidence="7" id="KW-1185">Reference proteome</keyword>
<protein>
    <recommendedName>
        <fullName evidence="5">Protein kinase domain-containing protein</fullName>
    </recommendedName>
</protein>
<dbReference type="OrthoDB" id="68483at2759"/>